<dbReference type="EMBL" id="BEYU01000077">
    <property type="protein sequence ID" value="GBG30523.1"/>
    <property type="molecule type" value="Genomic_DNA"/>
</dbReference>
<evidence type="ECO:0000256" key="4">
    <source>
        <dbReference type="ARBA" id="ARBA00022679"/>
    </source>
</evidence>
<evidence type="ECO:0000313" key="13">
    <source>
        <dbReference type="Proteomes" id="UP000241890"/>
    </source>
</evidence>
<dbReference type="GO" id="GO:0046872">
    <property type="term" value="F:metal ion binding"/>
    <property type="evidence" value="ECO:0007669"/>
    <property type="project" value="UniProtKB-KW"/>
</dbReference>
<evidence type="ECO:0000256" key="3">
    <source>
        <dbReference type="ARBA" id="ARBA00022515"/>
    </source>
</evidence>
<dbReference type="SUPFAM" id="SSF56747">
    <property type="entry name" value="Prim-pol domain"/>
    <property type="match status" value="1"/>
</dbReference>
<keyword evidence="2 10" id="KW-0240">DNA-directed RNA polymerase</keyword>
<dbReference type="Pfam" id="PF01896">
    <property type="entry name" value="DNA_primase_S"/>
    <property type="match status" value="1"/>
</dbReference>
<dbReference type="FunCoup" id="A0A2R5GPH6">
    <property type="interactions" value="145"/>
</dbReference>
<evidence type="ECO:0000256" key="5">
    <source>
        <dbReference type="ARBA" id="ARBA00022695"/>
    </source>
</evidence>
<sequence length="467" mass="54220">MEVDEGANPALDKDQKMEDTEEEERQQQSKDDNEAGKGKQVSSKKSVFDEELLRVYYARLFPHDAMFRWLSYGNDPDRADEQSQIDSDYFMRREFSFTMADDVYIRYLCFRDASEFRQLIERKNPHKIDIGPLYTLPPKNNKSVKAAAFKPVERELVFDIDLTDYDEVRLGCTPDMMWDRGSWLYMSVAMKIVDEALREDFGFEHLVWIFSGRRGVHCWVSDKRARQLEDKERKAVVDYLTLIVGNENAAQRVQLSHPLHPEIFDKMVLSPEGQDILCEKSRWDKVLKLIPNKELRARLDSAWASDDGKDSRFRWKQLKATTEDEIKRLSKDRSGGNKKTIALLRKVVPTILIVFCYPRLDVNVSTHRNHLLKSPFVIHPKTGKVCVPILDVANADAFDPNDVPTLPKLADEINAADPNMEGPLYLQTSMKPYLEGFEKQFLKPLYNTIKREWREANEKLAAESGDW</sequence>
<keyword evidence="4 10" id="KW-0808">Transferase</keyword>
<dbReference type="InParanoid" id="A0A2R5GPH6"/>
<keyword evidence="8" id="KW-0862">Zinc</keyword>
<evidence type="ECO:0000256" key="1">
    <source>
        <dbReference type="ARBA" id="ARBA00009762"/>
    </source>
</evidence>
<accession>A0A2R5GPH6</accession>
<feature type="compositionally biased region" description="Basic and acidic residues" evidence="11">
    <location>
        <begin position="25"/>
        <end position="37"/>
    </location>
</feature>
<evidence type="ECO:0000256" key="10">
    <source>
        <dbReference type="RuleBase" id="RU003514"/>
    </source>
</evidence>
<name>A0A2R5GPH6_9STRA</name>
<dbReference type="Gene3D" id="3.90.920.10">
    <property type="entry name" value="DNA primase, PRIM domain"/>
    <property type="match status" value="1"/>
</dbReference>
<dbReference type="GO" id="GO:0006269">
    <property type="term" value="P:DNA replication, synthesis of primer"/>
    <property type="evidence" value="ECO:0007669"/>
    <property type="project" value="UniProtKB-KW"/>
</dbReference>
<gene>
    <name evidence="12" type="ORF">FCC1311_067432</name>
</gene>
<keyword evidence="5" id="KW-0548">Nucleotidyltransferase</keyword>
<dbReference type="InterPro" id="IPR002755">
    <property type="entry name" value="DNA_primase_S"/>
</dbReference>
<dbReference type="GO" id="GO:0005658">
    <property type="term" value="C:alpha DNA polymerase:primase complex"/>
    <property type="evidence" value="ECO:0007669"/>
    <property type="project" value="UniProtKB-ARBA"/>
</dbReference>
<evidence type="ECO:0000313" key="12">
    <source>
        <dbReference type="EMBL" id="GBG30523.1"/>
    </source>
</evidence>
<evidence type="ECO:0000256" key="9">
    <source>
        <dbReference type="ARBA" id="ARBA00023163"/>
    </source>
</evidence>
<dbReference type="FunFam" id="3.90.920.10:FF:000003">
    <property type="entry name" value="DNA primase"/>
    <property type="match status" value="1"/>
</dbReference>
<evidence type="ECO:0000256" key="8">
    <source>
        <dbReference type="ARBA" id="ARBA00022833"/>
    </source>
</evidence>
<keyword evidence="9" id="KW-0804">Transcription</keyword>
<keyword evidence="3 10" id="KW-0639">Primosome</keyword>
<comment type="caution">
    <text evidence="12">The sequence shown here is derived from an EMBL/GenBank/DDBJ whole genome shotgun (WGS) entry which is preliminary data.</text>
</comment>
<dbReference type="AlphaFoldDB" id="A0A2R5GPH6"/>
<dbReference type="PANTHER" id="PTHR10536">
    <property type="entry name" value="DNA PRIMASE SMALL SUBUNIT"/>
    <property type="match status" value="1"/>
</dbReference>
<dbReference type="EC" id="2.7.7.-" evidence="10"/>
<organism evidence="12 13">
    <name type="scientific">Hondaea fermentalgiana</name>
    <dbReference type="NCBI Taxonomy" id="2315210"/>
    <lineage>
        <taxon>Eukaryota</taxon>
        <taxon>Sar</taxon>
        <taxon>Stramenopiles</taxon>
        <taxon>Bigyra</taxon>
        <taxon>Labyrinthulomycetes</taxon>
        <taxon>Thraustochytrida</taxon>
        <taxon>Thraustochytriidae</taxon>
        <taxon>Hondaea</taxon>
    </lineage>
</organism>
<proteinExistence type="inferred from homology"/>
<dbReference type="Proteomes" id="UP000241890">
    <property type="component" value="Unassembled WGS sequence"/>
</dbReference>
<evidence type="ECO:0000256" key="11">
    <source>
        <dbReference type="SAM" id="MobiDB-lite"/>
    </source>
</evidence>
<keyword evidence="13" id="KW-1185">Reference proteome</keyword>
<dbReference type="NCBIfam" id="TIGR00335">
    <property type="entry name" value="primase_sml"/>
    <property type="match status" value="1"/>
</dbReference>
<dbReference type="GO" id="GO:0003899">
    <property type="term" value="F:DNA-directed RNA polymerase activity"/>
    <property type="evidence" value="ECO:0007669"/>
    <property type="project" value="InterPro"/>
</dbReference>
<dbReference type="OrthoDB" id="19606at2759"/>
<comment type="similarity">
    <text evidence="1 10">Belongs to the eukaryotic-type primase small subunit family.</text>
</comment>
<evidence type="ECO:0000256" key="2">
    <source>
        <dbReference type="ARBA" id="ARBA00022478"/>
    </source>
</evidence>
<keyword evidence="6 10" id="KW-0235">DNA replication</keyword>
<evidence type="ECO:0000256" key="6">
    <source>
        <dbReference type="ARBA" id="ARBA00022705"/>
    </source>
</evidence>
<dbReference type="InterPro" id="IPR014052">
    <property type="entry name" value="DNA_primase_ssu_euk/arc"/>
</dbReference>
<feature type="region of interest" description="Disordered" evidence="11">
    <location>
        <begin position="1"/>
        <end position="42"/>
    </location>
</feature>
<dbReference type="CDD" id="cd04860">
    <property type="entry name" value="AE_Prim_S"/>
    <property type="match status" value="1"/>
</dbReference>
<reference evidence="12 13" key="1">
    <citation type="submission" date="2017-12" db="EMBL/GenBank/DDBJ databases">
        <title>Sequencing, de novo assembly and annotation of complete genome of a new Thraustochytrid species, strain FCC1311.</title>
        <authorList>
            <person name="Sedici K."/>
            <person name="Godart F."/>
            <person name="Aiese Cigliano R."/>
            <person name="Sanseverino W."/>
            <person name="Barakat M."/>
            <person name="Ortet P."/>
            <person name="Marechal E."/>
            <person name="Cagnac O."/>
            <person name="Amato A."/>
        </authorList>
    </citation>
    <scope>NUCLEOTIDE SEQUENCE [LARGE SCALE GENOMIC DNA]</scope>
</reference>
<evidence type="ECO:0000256" key="7">
    <source>
        <dbReference type="ARBA" id="ARBA00022723"/>
    </source>
</evidence>
<keyword evidence="7" id="KW-0479">Metal-binding</keyword>
<protein>
    <recommendedName>
        <fullName evidence="10">DNA primase</fullName>
        <ecNumber evidence="10">2.7.7.-</ecNumber>
    </recommendedName>
</protein>